<keyword evidence="7" id="KW-0472">Membrane</keyword>
<evidence type="ECO:0000256" key="4">
    <source>
        <dbReference type="ARBA" id="ARBA00022801"/>
    </source>
</evidence>
<dbReference type="Proteomes" id="UP000593601">
    <property type="component" value="Chromosome"/>
</dbReference>
<dbReference type="SUPFAM" id="SSF56601">
    <property type="entry name" value="beta-lactamase/transpeptidase-like"/>
    <property type="match status" value="1"/>
</dbReference>
<evidence type="ECO:0000313" key="11">
    <source>
        <dbReference type="Proteomes" id="UP000593601"/>
    </source>
</evidence>
<evidence type="ECO:0000259" key="9">
    <source>
        <dbReference type="Pfam" id="PF21922"/>
    </source>
</evidence>
<dbReference type="GO" id="GO:0005886">
    <property type="term" value="C:plasma membrane"/>
    <property type="evidence" value="ECO:0007669"/>
    <property type="project" value="TreeGrafter"/>
</dbReference>
<keyword evidence="5 6" id="KW-0046">Antibiotic resistance</keyword>
<evidence type="ECO:0000256" key="6">
    <source>
        <dbReference type="RuleBase" id="RU361140"/>
    </source>
</evidence>
<evidence type="ECO:0000259" key="8">
    <source>
        <dbReference type="Pfam" id="PF00905"/>
    </source>
</evidence>
<keyword evidence="7" id="KW-0812">Transmembrane</keyword>
<dbReference type="Gene3D" id="3.40.710.10">
    <property type="entry name" value="DD-peptidase/beta-lactamase superfamily"/>
    <property type="match status" value="1"/>
</dbReference>
<dbReference type="PANTHER" id="PTHR30627:SF24">
    <property type="entry name" value="PENICILLIN-BINDING PROTEIN 4B"/>
    <property type="match status" value="1"/>
</dbReference>
<comment type="catalytic activity">
    <reaction evidence="6">
        <text>a beta-lactam + H2O = a substituted beta-amino acid</text>
        <dbReference type="Rhea" id="RHEA:20401"/>
        <dbReference type="ChEBI" id="CHEBI:15377"/>
        <dbReference type="ChEBI" id="CHEBI:35627"/>
        <dbReference type="ChEBI" id="CHEBI:140347"/>
        <dbReference type="EC" id="3.5.2.6"/>
    </reaction>
</comment>
<evidence type="ECO:0000256" key="1">
    <source>
        <dbReference type="ARBA" id="ARBA00007898"/>
    </source>
</evidence>
<accession>A0A7M2RN37</accession>
<dbReference type="GO" id="GO:0008658">
    <property type="term" value="F:penicillin binding"/>
    <property type="evidence" value="ECO:0007669"/>
    <property type="project" value="InterPro"/>
</dbReference>
<dbReference type="AlphaFoldDB" id="A0A7M2RN37"/>
<keyword evidence="4 6" id="KW-0378">Hydrolase</keyword>
<evidence type="ECO:0000256" key="5">
    <source>
        <dbReference type="ARBA" id="ARBA00023251"/>
    </source>
</evidence>
<dbReference type="RefSeq" id="WP_193737084.1">
    <property type="nucleotide sequence ID" value="NZ_CP063304.1"/>
</dbReference>
<dbReference type="GO" id="GO:0071555">
    <property type="term" value="P:cell wall organization"/>
    <property type="evidence" value="ECO:0007669"/>
    <property type="project" value="TreeGrafter"/>
</dbReference>
<dbReference type="GO" id="GO:0008800">
    <property type="term" value="F:beta-lactamase activity"/>
    <property type="evidence" value="ECO:0007669"/>
    <property type="project" value="UniProtKB-UniRule"/>
</dbReference>
<dbReference type="EC" id="3.5.2.6" evidence="2 6"/>
<dbReference type="GO" id="GO:0071972">
    <property type="term" value="F:peptidoglycan L,D-transpeptidase activity"/>
    <property type="evidence" value="ECO:0007669"/>
    <property type="project" value="TreeGrafter"/>
</dbReference>
<name>A0A7M2RN37_9FIRM</name>
<dbReference type="InterPro" id="IPR001460">
    <property type="entry name" value="PCN-bd_Tpept"/>
</dbReference>
<reference evidence="10 11" key="1">
    <citation type="submission" date="2020-10" db="EMBL/GenBank/DDBJ databases">
        <title>Blautia liquoris sp.nov., isolated from the mud in a fermentation cellar used for the production of Chinese strong-flavoured liquor.</title>
        <authorList>
            <person name="Lu L."/>
        </authorList>
    </citation>
    <scope>NUCLEOTIDE SEQUENCE [LARGE SCALE GENOMIC DNA]</scope>
    <source>
        <strain evidence="10 11">LZLJ-3</strain>
    </source>
</reference>
<keyword evidence="11" id="KW-1185">Reference proteome</keyword>
<dbReference type="InterPro" id="IPR012338">
    <property type="entry name" value="Beta-lactam/transpept-like"/>
</dbReference>
<evidence type="ECO:0000256" key="3">
    <source>
        <dbReference type="ARBA" id="ARBA00022729"/>
    </source>
</evidence>
<dbReference type="KEGG" id="bliq:INP51_07595"/>
<proteinExistence type="inferred from homology"/>
<feature type="domain" description="Penicillin-binding protein transpeptidase" evidence="8">
    <location>
        <begin position="161"/>
        <end position="469"/>
    </location>
</feature>
<evidence type="ECO:0000256" key="2">
    <source>
        <dbReference type="ARBA" id="ARBA00012865"/>
    </source>
</evidence>
<feature type="transmembrane region" description="Helical" evidence="7">
    <location>
        <begin position="16"/>
        <end position="37"/>
    </location>
</feature>
<dbReference type="GO" id="GO:0017001">
    <property type="term" value="P:antibiotic catabolic process"/>
    <property type="evidence" value="ECO:0007669"/>
    <property type="project" value="InterPro"/>
</dbReference>
<dbReference type="Gene3D" id="3.90.1310.10">
    <property type="entry name" value="Penicillin-binding protein 2a (Domain 2)"/>
    <property type="match status" value="1"/>
</dbReference>
<gene>
    <name evidence="10" type="ORF">INP51_07595</name>
</gene>
<comment type="similarity">
    <text evidence="1 6">Belongs to the class-D beta-lactamase family.</text>
</comment>
<sequence>MQNRQKKVSTGRPYQIVSYIFVALFLSLIGYLVYFNVQLKDTYQTSPYNKRAKSNQEHVVRGELISSDGKTLAKTETAQDGKEHRVYPFERQFAHVIGYTGGGGGGLESSEEISLLTSHADPMEQVVNEFKDQKNIGDTVVTTLNSELQKAAYDALGDYNGSAIVMDVKTGDILADVSKPDFDPNKLDENWESLSTDNENSPLLNRSLQGLYPPGSTFKIVTALAYLEQNKTFDNFSFDCTGELTSGEYTIHCAGGAVHGHETFAEAFANSCNCAFAQIGLNLDKNKWDQMAGKLSFGRPLKLHLPSSKSKFSLDKQTDDPLVMQTSVGQGNTTMTPVHIALIADAVANGGTAMTPNFIKKVENHTGTQISSTKPNAYSRYMTEDQAEQLKDLMKGVVTHGTGRKLNDLGISIAGKTGSAEHGDMTSKTHSWFVGFSDTGDRDIVVCVMLESAGSGSSVAVPAARKIFKSHFGL</sequence>
<dbReference type="InterPro" id="IPR054120">
    <property type="entry name" value="PBPA_dimer"/>
</dbReference>
<dbReference type="GO" id="GO:0046677">
    <property type="term" value="P:response to antibiotic"/>
    <property type="evidence" value="ECO:0007669"/>
    <property type="project" value="UniProtKB-UniRule"/>
</dbReference>
<feature type="domain" description="Penicillin binding protein A dimerisation" evidence="9">
    <location>
        <begin position="61"/>
        <end position="140"/>
    </location>
</feature>
<dbReference type="PROSITE" id="PS00337">
    <property type="entry name" value="BETA_LACTAMASE_D"/>
    <property type="match status" value="1"/>
</dbReference>
<dbReference type="PANTHER" id="PTHR30627">
    <property type="entry name" value="PEPTIDOGLYCAN D,D-TRANSPEPTIDASE"/>
    <property type="match status" value="1"/>
</dbReference>
<organism evidence="10 11">
    <name type="scientific">Blautia liquoris</name>
    <dbReference type="NCBI Taxonomy" id="2779518"/>
    <lineage>
        <taxon>Bacteria</taxon>
        <taxon>Bacillati</taxon>
        <taxon>Bacillota</taxon>
        <taxon>Clostridia</taxon>
        <taxon>Lachnospirales</taxon>
        <taxon>Lachnospiraceae</taxon>
        <taxon>Blautia</taxon>
    </lineage>
</organism>
<dbReference type="Pfam" id="PF00905">
    <property type="entry name" value="Transpeptidase"/>
    <property type="match status" value="1"/>
</dbReference>
<dbReference type="EMBL" id="CP063304">
    <property type="protein sequence ID" value="QOV20770.1"/>
    <property type="molecule type" value="Genomic_DNA"/>
</dbReference>
<evidence type="ECO:0000256" key="7">
    <source>
        <dbReference type="SAM" id="Phobius"/>
    </source>
</evidence>
<keyword evidence="7" id="KW-1133">Transmembrane helix</keyword>
<dbReference type="InterPro" id="IPR050515">
    <property type="entry name" value="Beta-lactam/transpept"/>
</dbReference>
<protein>
    <recommendedName>
        <fullName evidence="2 6">Beta-lactamase</fullName>
        <ecNumber evidence="2 6">3.5.2.6</ecNumber>
    </recommendedName>
</protein>
<dbReference type="InterPro" id="IPR002137">
    <property type="entry name" value="Beta-lactam_class-D_AS"/>
</dbReference>
<evidence type="ECO:0000313" key="10">
    <source>
        <dbReference type="EMBL" id="QOV20770.1"/>
    </source>
</evidence>
<dbReference type="Pfam" id="PF21922">
    <property type="entry name" value="PBP_dimer_2"/>
    <property type="match status" value="1"/>
</dbReference>
<keyword evidence="3" id="KW-0732">Signal</keyword>